<evidence type="ECO:0000256" key="2">
    <source>
        <dbReference type="ARBA" id="ARBA00023125"/>
    </source>
</evidence>
<dbReference type="GO" id="GO:0000981">
    <property type="term" value="F:DNA-binding transcription factor activity, RNA polymerase II-specific"/>
    <property type="evidence" value="ECO:0007669"/>
    <property type="project" value="InterPro"/>
</dbReference>
<dbReference type="PROSITE" id="PS50048">
    <property type="entry name" value="ZN2_CY6_FUNGAL_2"/>
    <property type="match status" value="1"/>
</dbReference>
<reference evidence="7" key="2">
    <citation type="journal article" date="2009" name="Fungal Genet. Biol.">
        <title>The 2008 update of the Aspergillus nidulans genome annotation: a community effort.</title>
        <authorList>
            <person name="Wortman J.R."/>
            <person name="Gilsenan J.M."/>
            <person name="Joardar V."/>
            <person name="Deegan J."/>
            <person name="Clutterbuck J."/>
            <person name="Andersen M.R."/>
            <person name="Archer D."/>
            <person name="Bencina M."/>
            <person name="Braus G."/>
            <person name="Coutinho P."/>
            <person name="von Dohren H."/>
            <person name="Doonan J."/>
            <person name="Driessen A.J."/>
            <person name="Durek P."/>
            <person name="Espeso E."/>
            <person name="Fekete E."/>
            <person name="Flipphi M."/>
            <person name="Estrada C.G."/>
            <person name="Geysens S."/>
            <person name="Goldman G."/>
            <person name="de Groot P.W."/>
            <person name="Hansen K."/>
            <person name="Harris S.D."/>
            <person name="Heinekamp T."/>
            <person name="Helmstaedt K."/>
            <person name="Henrissat B."/>
            <person name="Hofmann G."/>
            <person name="Homan T."/>
            <person name="Horio T."/>
            <person name="Horiuchi H."/>
            <person name="James S."/>
            <person name="Jones M."/>
            <person name="Karaffa L."/>
            <person name="Karanyi Z."/>
            <person name="Kato M."/>
            <person name="Keller N."/>
            <person name="Kelly D.E."/>
            <person name="Kiel J.A."/>
            <person name="Kim J.M."/>
            <person name="van der Klei I.J."/>
            <person name="Klis F.M."/>
            <person name="Kovalchuk A."/>
            <person name="Krasevec N."/>
            <person name="Kubicek C.P."/>
            <person name="Liu B."/>
            <person name="Maccabe A."/>
            <person name="Meyer V."/>
            <person name="Mirabito P."/>
            <person name="Miskei M."/>
            <person name="Mos M."/>
            <person name="Mullins J."/>
            <person name="Nelson D.R."/>
            <person name="Nielsen J."/>
            <person name="Oakley B.R."/>
            <person name="Osmani S.A."/>
            <person name="Pakula T."/>
            <person name="Paszewski A."/>
            <person name="Paulsen I."/>
            <person name="Pilsyk S."/>
            <person name="Pocsi I."/>
            <person name="Punt P.J."/>
            <person name="Ram A.F."/>
            <person name="Ren Q."/>
            <person name="Robellet X."/>
            <person name="Robson G."/>
            <person name="Seiboth B."/>
            <person name="van Solingen P."/>
            <person name="Specht T."/>
            <person name="Sun J."/>
            <person name="Taheri-Talesh N."/>
            <person name="Takeshita N."/>
            <person name="Ussery D."/>
            <person name="vanKuyk P.A."/>
            <person name="Visser H."/>
            <person name="van de Vondervoort P.J."/>
            <person name="de Vries R.P."/>
            <person name="Walton J."/>
            <person name="Xiang X."/>
            <person name="Xiong Y."/>
            <person name="Zeng A.P."/>
            <person name="Brandt B.W."/>
            <person name="Cornell M.J."/>
            <person name="van den Hondel C.A."/>
            <person name="Visser J."/>
            <person name="Oliver S.G."/>
            <person name="Turner G."/>
        </authorList>
    </citation>
    <scope>GENOME REANNOTATION</scope>
    <source>
        <strain evidence="7">FGSC A4 / ATCC 38163 / CBS 112.46 / NRRL 194 / M139</strain>
    </source>
</reference>
<keyword evidence="1" id="KW-0805">Transcription regulation</keyword>
<dbReference type="SMART" id="SM00066">
    <property type="entry name" value="GAL4"/>
    <property type="match status" value="1"/>
</dbReference>
<dbReference type="PROSITE" id="PS00463">
    <property type="entry name" value="ZN2_CY6_FUNGAL_1"/>
    <property type="match status" value="1"/>
</dbReference>
<dbReference type="GO" id="GO:0045944">
    <property type="term" value="P:positive regulation of transcription by RNA polymerase II"/>
    <property type="evidence" value="ECO:0000315"/>
    <property type="project" value="AspGD"/>
</dbReference>
<dbReference type="GeneID" id="2875978"/>
<dbReference type="HOGENOM" id="CLU_008719_3_1_1"/>
<dbReference type="AlphaFoldDB" id="G5EAX1"/>
<protein>
    <recommendedName>
        <fullName evidence="5">Zn(2)-C6 fungal-type domain-containing protein</fullName>
    </recommendedName>
</protein>
<dbReference type="Gene3D" id="4.10.240.10">
    <property type="entry name" value="Zn(2)-C6 fungal-type DNA-binding domain"/>
    <property type="match status" value="1"/>
</dbReference>
<dbReference type="SUPFAM" id="SSF57701">
    <property type="entry name" value="Zn2/Cys6 DNA-binding domain"/>
    <property type="match status" value="1"/>
</dbReference>
<dbReference type="STRING" id="227321.G5EAX1"/>
<proteinExistence type="predicted"/>
<dbReference type="PANTHER" id="PTHR37534">
    <property type="entry name" value="TRANSCRIPTIONAL ACTIVATOR PROTEIN UGA3"/>
    <property type="match status" value="1"/>
</dbReference>
<keyword evidence="2" id="KW-0238">DNA-binding</keyword>
<dbReference type="InParanoid" id="G5EAX1"/>
<evidence type="ECO:0000256" key="3">
    <source>
        <dbReference type="ARBA" id="ARBA00023163"/>
    </source>
</evidence>
<evidence type="ECO:0000259" key="5">
    <source>
        <dbReference type="PROSITE" id="PS50048"/>
    </source>
</evidence>
<sequence length="600" mass="67471">MDPADTIDAFASDADGAALNIPPLPVAQLSASDADRESDVSIKKRKRVRTGCFTCRDRHLKCDEALGQCQNCRKSGRLCRRGVRLNFVDTQVVAPPTCVTPPAGTGVTFRDDSRIIASEYVGGFERYPPPEQDAPVEDVRQTSIPVQPGINPFLNTQYQISRHGCLDDPTELSLLQVFVNQIGPWMDIVDEAKHFTRILPLYAVEQPLLRAVMAACVELYVSIHLFKEASERMRHYDAAALMLSECIASPHRDPSLCATAALIIEIAEMLILGPIESGMRIRAGNSARSLIRDCQWTTRTQGLGGTCSWLSILMELFDCIAFRQTVVWDPDTWGIDMGFVVEPSIAGNEEFWMQRIIYICAKVSDLRSSNLKGIGNSTRYAEAQRLEQWSLYNEWCARWLDSIPRSMLPLGNVQPWQRNPQSVFPQVWLLGRSAIVAQMLYHITRIMLLETDPLQQDHLPELQEEQQRHAYSVCGIVSNDKNNGIPVFSAHLLAVAAGYLVDRKAQEEVVAILDQLRRTSGLSTEHIRDKLRETWGWHSHAHQSFPDTVDTSTVSIGIHTSDHGHEFSQVGITDPFTYSLVETHQYLDHHLIYDQSHQSL</sequence>
<keyword evidence="7" id="KW-1185">Reference proteome</keyword>
<dbReference type="KEGG" id="ani:ANIA_00202"/>
<keyword evidence="4" id="KW-0539">Nucleus</keyword>
<organism evidence="6 7">
    <name type="scientific">Emericella nidulans (strain FGSC A4 / ATCC 38163 / CBS 112.46 / NRRL 194 / M139)</name>
    <name type="common">Aspergillus nidulans</name>
    <dbReference type="NCBI Taxonomy" id="227321"/>
    <lineage>
        <taxon>Eukaryota</taxon>
        <taxon>Fungi</taxon>
        <taxon>Dikarya</taxon>
        <taxon>Ascomycota</taxon>
        <taxon>Pezizomycotina</taxon>
        <taxon>Eurotiomycetes</taxon>
        <taxon>Eurotiomycetidae</taxon>
        <taxon>Eurotiales</taxon>
        <taxon>Aspergillaceae</taxon>
        <taxon>Aspergillus</taxon>
        <taxon>Aspergillus subgen. Nidulantes</taxon>
    </lineage>
</organism>
<name>G5EAX1_EMENI</name>
<dbReference type="GO" id="GO:0003700">
    <property type="term" value="F:DNA-binding transcription factor activity"/>
    <property type="evidence" value="ECO:0000315"/>
    <property type="project" value="AspGD"/>
</dbReference>
<dbReference type="GO" id="GO:0000976">
    <property type="term" value="F:transcription cis-regulatory region binding"/>
    <property type="evidence" value="ECO:0000318"/>
    <property type="project" value="GO_Central"/>
</dbReference>
<keyword evidence="3" id="KW-0804">Transcription</keyword>
<feature type="domain" description="Zn(2)-C6 fungal-type" evidence="5">
    <location>
        <begin position="51"/>
        <end position="81"/>
    </location>
</feature>
<dbReference type="eggNOG" id="ENOG502QT0Z">
    <property type="taxonomic scope" value="Eukaryota"/>
</dbReference>
<accession>G5EAX1</accession>
<dbReference type="PANTHER" id="PTHR37534:SF40">
    <property type="entry name" value="ZN(2)-C6 FUNGAL-TYPE DOMAIN-CONTAINING PROTEIN"/>
    <property type="match status" value="1"/>
</dbReference>
<evidence type="ECO:0000313" key="7">
    <source>
        <dbReference type="Proteomes" id="UP000000560"/>
    </source>
</evidence>
<dbReference type="CDD" id="cd00067">
    <property type="entry name" value="GAL4"/>
    <property type="match status" value="1"/>
</dbReference>
<gene>
    <name evidence="6" type="ORF">ANIA_00202</name>
</gene>
<accession>C8VUV9</accession>
<dbReference type="GO" id="GO:0000821">
    <property type="term" value="P:regulation of arginine metabolic process"/>
    <property type="evidence" value="ECO:0000315"/>
    <property type="project" value="AspGD"/>
</dbReference>
<dbReference type="InterPro" id="IPR001138">
    <property type="entry name" value="Zn2Cys6_DnaBD"/>
</dbReference>
<evidence type="ECO:0000256" key="1">
    <source>
        <dbReference type="ARBA" id="ARBA00023015"/>
    </source>
</evidence>
<dbReference type="Pfam" id="PF00172">
    <property type="entry name" value="Zn_clus"/>
    <property type="match status" value="1"/>
</dbReference>
<dbReference type="GO" id="GO:0008270">
    <property type="term" value="F:zinc ion binding"/>
    <property type="evidence" value="ECO:0007669"/>
    <property type="project" value="InterPro"/>
</dbReference>
<dbReference type="RefSeq" id="XP_657806.1">
    <property type="nucleotide sequence ID" value="XM_652714.1"/>
</dbReference>
<dbReference type="VEuPathDB" id="FungiDB:AN0202"/>
<dbReference type="GO" id="GO:0005634">
    <property type="term" value="C:nucleus"/>
    <property type="evidence" value="ECO:0000318"/>
    <property type="project" value="GO_Central"/>
</dbReference>
<dbReference type="Proteomes" id="UP000000560">
    <property type="component" value="Chromosome VIII"/>
</dbReference>
<dbReference type="EMBL" id="BN001308">
    <property type="protein sequence ID" value="CBF89984.1"/>
    <property type="molecule type" value="Genomic_DNA"/>
</dbReference>
<dbReference type="OrthoDB" id="4078573at2759"/>
<dbReference type="OMA" id="KECRWNA"/>
<dbReference type="InterPro" id="IPR036864">
    <property type="entry name" value="Zn2-C6_fun-type_DNA-bd_sf"/>
</dbReference>
<evidence type="ECO:0000256" key="4">
    <source>
        <dbReference type="ARBA" id="ARBA00023242"/>
    </source>
</evidence>
<evidence type="ECO:0000313" key="6">
    <source>
        <dbReference type="EMBL" id="CBF89984.1"/>
    </source>
</evidence>
<reference evidence="7" key="1">
    <citation type="journal article" date="2005" name="Nature">
        <title>Sequencing of Aspergillus nidulans and comparative analysis with A. fumigatus and A. oryzae.</title>
        <authorList>
            <person name="Galagan J.E."/>
            <person name="Calvo S.E."/>
            <person name="Cuomo C."/>
            <person name="Ma L.J."/>
            <person name="Wortman J.R."/>
            <person name="Batzoglou S."/>
            <person name="Lee S.I."/>
            <person name="Basturkmen M."/>
            <person name="Spevak C.C."/>
            <person name="Clutterbuck J."/>
            <person name="Kapitonov V."/>
            <person name="Jurka J."/>
            <person name="Scazzocchio C."/>
            <person name="Farman M."/>
            <person name="Butler J."/>
            <person name="Purcell S."/>
            <person name="Harris S."/>
            <person name="Braus G.H."/>
            <person name="Draht O."/>
            <person name="Busch S."/>
            <person name="D'Enfert C."/>
            <person name="Bouchier C."/>
            <person name="Goldman G.H."/>
            <person name="Bell-Pedersen D."/>
            <person name="Griffiths-Jones S."/>
            <person name="Doonan J.H."/>
            <person name="Yu J."/>
            <person name="Vienken K."/>
            <person name="Pain A."/>
            <person name="Freitag M."/>
            <person name="Selker E.U."/>
            <person name="Archer D.B."/>
            <person name="Penalva M.A."/>
            <person name="Oakley B.R."/>
            <person name="Momany M."/>
            <person name="Tanaka T."/>
            <person name="Kumagai T."/>
            <person name="Asai K."/>
            <person name="Machida M."/>
            <person name="Nierman W.C."/>
            <person name="Denning D.W."/>
            <person name="Caddick M."/>
            <person name="Hynes M."/>
            <person name="Paoletti M."/>
            <person name="Fischer R."/>
            <person name="Miller B."/>
            <person name="Dyer P."/>
            <person name="Sachs M.S."/>
            <person name="Osmani S.A."/>
            <person name="Birren B.W."/>
        </authorList>
    </citation>
    <scope>NUCLEOTIDE SEQUENCE [LARGE SCALE GENOMIC DNA]</scope>
    <source>
        <strain evidence="7">FGSC A4 / ATCC 38163 / CBS 112.46 / NRRL 194 / M139</strain>
    </source>
</reference>